<accession>A0ABD0KTS3</accession>
<dbReference type="AlphaFoldDB" id="A0ABD0KTS3"/>
<feature type="region of interest" description="Disordered" evidence="1">
    <location>
        <begin position="14"/>
        <end position="52"/>
    </location>
</feature>
<feature type="compositionally biased region" description="Pro residues" evidence="1">
    <location>
        <begin position="19"/>
        <end position="44"/>
    </location>
</feature>
<gene>
    <name evidence="2" type="ORF">BaRGS_00018192</name>
</gene>
<sequence>MVFQSLKCFCASDLSPPSLLTPPPPPFPPPTLHPSPPPPFPRLDPPQQNIDDLRASTDHEHHLVVVRRERPHAVNHVACGFHHMLNDPVTHSRDPREDGRQLVTRVPGNSAHGHSGQHSFPVLLAS</sequence>
<proteinExistence type="predicted"/>
<name>A0ABD0KTS3_9CAEN</name>
<feature type="region of interest" description="Disordered" evidence="1">
    <location>
        <begin position="87"/>
        <end position="126"/>
    </location>
</feature>
<evidence type="ECO:0000313" key="2">
    <source>
        <dbReference type="EMBL" id="KAK7490589.1"/>
    </source>
</evidence>
<protein>
    <submittedName>
        <fullName evidence="2">Uncharacterized protein</fullName>
    </submittedName>
</protein>
<keyword evidence="3" id="KW-1185">Reference proteome</keyword>
<evidence type="ECO:0000256" key="1">
    <source>
        <dbReference type="SAM" id="MobiDB-lite"/>
    </source>
</evidence>
<feature type="compositionally biased region" description="Basic and acidic residues" evidence="1">
    <location>
        <begin position="90"/>
        <end position="100"/>
    </location>
</feature>
<dbReference type="Proteomes" id="UP001519460">
    <property type="component" value="Unassembled WGS sequence"/>
</dbReference>
<evidence type="ECO:0000313" key="3">
    <source>
        <dbReference type="Proteomes" id="UP001519460"/>
    </source>
</evidence>
<dbReference type="EMBL" id="JACVVK020000125">
    <property type="protein sequence ID" value="KAK7490589.1"/>
    <property type="molecule type" value="Genomic_DNA"/>
</dbReference>
<reference evidence="2 3" key="1">
    <citation type="journal article" date="2023" name="Sci. Data">
        <title>Genome assembly of the Korean intertidal mud-creeper Batillaria attramentaria.</title>
        <authorList>
            <person name="Patra A.K."/>
            <person name="Ho P.T."/>
            <person name="Jun S."/>
            <person name="Lee S.J."/>
            <person name="Kim Y."/>
            <person name="Won Y.J."/>
        </authorList>
    </citation>
    <scope>NUCLEOTIDE SEQUENCE [LARGE SCALE GENOMIC DNA]</scope>
    <source>
        <strain evidence="2">Wonlab-2016</strain>
    </source>
</reference>
<comment type="caution">
    <text evidence="2">The sequence shown here is derived from an EMBL/GenBank/DDBJ whole genome shotgun (WGS) entry which is preliminary data.</text>
</comment>
<organism evidence="2 3">
    <name type="scientific">Batillaria attramentaria</name>
    <dbReference type="NCBI Taxonomy" id="370345"/>
    <lineage>
        <taxon>Eukaryota</taxon>
        <taxon>Metazoa</taxon>
        <taxon>Spiralia</taxon>
        <taxon>Lophotrochozoa</taxon>
        <taxon>Mollusca</taxon>
        <taxon>Gastropoda</taxon>
        <taxon>Caenogastropoda</taxon>
        <taxon>Sorbeoconcha</taxon>
        <taxon>Cerithioidea</taxon>
        <taxon>Batillariidae</taxon>
        <taxon>Batillaria</taxon>
    </lineage>
</organism>